<name>A0ABW5HBB9_9PSEU</name>
<protein>
    <submittedName>
        <fullName evidence="2">Alpha/beta fold hydrolase</fullName>
    </submittedName>
</protein>
<dbReference type="GO" id="GO:0016787">
    <property type="term" value="F:hydrolase activity"/>
    <property type="evidence" value="ECO:0007669"/>
    <property type="project" value="UniProtKB-KW"/>
</dbReference>
<dbReference type="EMBL" id="JBHUKS010000016">
    <property type="protein sequence ID" value="MFD2470444.1"/>
    <property type="molecule type" value="Genomic_DNA"/>
</dbReference>
<feature type="domain" description="AB hydrolase-1" evidence="1">
    <location>
        <begin position="21"/>
        <end position="264"/>
    </location>
</feature>
<reference evidence="3" key="1">
    <citation type="journal article" date="2019" name="Int. J. Syst. Evol. Microbiol.">
        <title>The Global Catalogue of Microorganisms (GCM) 10K type strain sequencing project: providing services to taxonomists for standard genome sequencing and annotation.</title>
        <authorList>
            <consortium name="The Broad Institute Genomics Platform"/>
            <consortium name="The Broad Institute Genome Sequencing Center for Infectious Disease"/>
            <person name="Wu L."/>
            <person name="Ma J."/>
        </authorList>
    </citation>
    <scope>NUCLEOTIDE SEQUENCE [LARGE SCALE GENOMIC DNA]</scope>
    <source>
        <strain evidence="3">CGMCC 4.7641</strain>
    </source>
</reference>
<dbReference type="Gene3D" id="3.40.50.1820">
    <property type="entry name" value="alpha/beta hydrolase"/>
    <property type="match status" value="1"/>
</dbReference>
<organism evidence="2 3">
    <name type="scientific">Amycolatopsis silviterrae</name>
    <dbReference type="NCBI Taxonomy" id="1656914"/>
    <lineage>
        <taxon>Bacteria</taxon>
        <taxon>Bacillati</taxon>
        <taxon>Actinomycetota</taxon>
        <taxon>Actinomycetes</taxon>
        <taxon>Pseudonocardiales</taxon>
        <taxon>Pseudonocardiaceae</taxon>
        <taxon>Amycolatopsis</taxon>
    </lineage>
</organism>
<dbReference type="RefSeq" id="WP_378307699.1">
    <property type="nucleotide sequence ID" value="NZ_JBHUKS010000016.1"/>
</dbReference>
<comment type="caution">
    <text evidence="2">The sequence shown here is derived from an EMBL/GenBank/DDBJ whole genome shotgun (WGS) entry which is preliminary data.</text>
</comment>
<dbReference type="InterPro" id="IPR029058">
    <property type="entry name" value="AB_hydrolase_fold"/>
</dbReference>
<sequence>MPRVELSAGPIDYADTGGTGPALVFGHGFPMSGTQWRKVVPLLDGYRCILPTLPLGAHLAPMRPDADLTQFGVARLLGEFLAELGLRDATVVLNDWGGGQFLVADGMARADHVARVGRLVLVACEAFDNFPPKPARPAVKLLRLPGGPALHAQLTRTWFYRHAKAAYGGMCENRIPDDILDGWFTPALRDKEIRRDLVKFATGSPPRRELLAWTERLRAFERPVLVVWADKDRMMPAGHGRRLAELFPDGRLVEIPDSGTLIPEDQPERLAKELTAFLAETGATAK</sequence>
<keyword evidence="2" id="KW-0378">Hydrolase</keyword>
<keyword evidence="3" id="KW-1185">Reference proteome</keyword>
<dbReference type="PANTHER" id="PTHR43689:SF8">
    <property type="entry name" value="ALPHA_BETA-HYDROLASES SUPERFAMILY PROTEIN"/>
    <property type="match status" value="1"/>
</dbReference>
<accession>A0ABW5HBB9</accession>
<dbReference type="Proteomes" id="UP001597483">
    <property type="component" value="Unassembled WGS sequence"/>
</dbReference>
<evidence type="ECO:0000313" key="2">
    <source>
        <dbReference type="EMBL" id="MFD2470444.1"/>
    </source>
</evidence>
<dbReference type="PANTHER" id="PTHR43689">
    <property type="entry name" value="HYDROLASE"/>
    <property type="match status" value="1"/>
</dbReference>
<dbReference type="SUPFAM" id="SSF53474">
    <property type="entry name" value="alpha/beta-Hydrolases"/>
    <property type="match status" value="1"/>
</dbReference>
<proteinExistence type="predicted"/>
<dbReference type="Pfam" id="PF00561">
    <property type="entry name" value="Abhydrolase_1"/>
    <property type="match status" value="1"/>
</dbReference>
<evidence type="ECO:0000313" key="3">
    <source>
        <dbReference type="Proteomes" id="UP001597483"/>
    </source>
</evidence>
<evidence type="ECO:0000259" key="1">
    <source>
        <dbReference type="Pfam" id="PF00561"/>
    </source>
</evidence>
<dbReference type="InterPro" id="IPR000073">
    <property type="entry name" value="AB_hydrolase_1"/>
</dbReference>
<gene>
    <name evidence="2" type="ORF">ACFSVL_23850</name>
</gene>